<sequence>MIVIGRKDVARHLDPAACIGLMRDAMIALSTGNSRQLLRQIVDLEGGNAFGVMPGALDGATFGAKLVSVYPARAALGEQTHQGIIVLHDPASGTPVALVHAGEVTAIRTAAASAAATDALARPDARRLAILGYGEQAWHHAAALPHVRALSHIAVWGRSRAKAEAFAARIRADLGIAATAVETAGGAVADADIICTATAAADPILFSADVPDGAHINLVGSSRAGPAEVDGALVARGRLFADHRAGALAQGAEILRALQAGLIDESHVLGEIGEVMAGTLPGRIAAADVTLYKSLGSIVQDLAAGWHLYRLARERGFGTDAAFD</sequence>
<reference evidence="2 3" key="1">
    <citation type="submission" date="2016-09" db="EMBL/GenBank/DDBJ databases">
        <title>Metabolic pathway, cell adaptation mechanisms and a novel monoxygenase revealed through proteogenomic-transcription analysis of a Sphingomonas haloaromaticamans strain degrading the fungicide ortho-phenylphenol.</title>
        <authorList>
            <person name="Perruchon C."/>
            <person name="Papadopoulou E.S."/>
            <person name="Rousidou C."/>
            <person name="Vasileiadis S."/>
            <person name="Tanou G."/>
            <person name="Amoutzias G."/>
            <person name="Molassiotis A."/>
            <person name="Karpouzas D.G."/>
        </authorList>
    </citation>
    <scope>NUCLEOTIDE SEQUENCE [LARGE SCALE GENOMIC DNA]</scope>
    <source>
        <strain evidence="2 3">P3</strain>
    </source>
</reference>
<name>A0A1S1HG98_9SPHN</name>
<dbReference type="OrthoDB" id="9785971at2"/>
<dbReference type="RefSeq" id="WP_070934357.1">
    <property type="nucleotide sequence ID" value="NZ_MIPT01000001.1"/>
</dbReference>
<dbReference type="Proteomes" id="UP000179467">
    <property type="component" value="Unassembled WGS sequence"/>
</dbReference>
<protein>
    <submittedName>
        <fullName evidence="2">L-lysine cyclodeaminase</fullName>
        <ecNumber evidence="2">4.3.1.28</ecNumber>
    </submittedName>
</protein>
<dbReference type="EC" id="4.3.1.28" evidence="2"/>
<dbReference type="GO" id="GO:0016829">
    <property type="term" value="F:lyase activity"/>
    <property type="evidence" value="ECO:0007669"/>
    <property type="project" value="UniProtKB-KW"/>
</dbReference>
<organism evidence="2 3">
    <name type="scientific">Edaphosphingomonas haloaromaticamans</name>
    <dbReference type="NCBI Taxonomy" id="653954"/>
    <lineage>
        <taxon>Bacteria</taxon>
        <taxon>Pseudomonadati</taxon>
        <taxon>Pseudomonadota</taxon>
        <taxon>Alphaproteobacteria</taxon>
        <taxon>Sphingomonadales</taxon>
        <taxon>Rhizorhabdaceae</taxon>
        <taxon>Edaphosphingomonas</taxon>
    </lineage>
</organism>
<dbReference type="InterPro" id="IPR036291">
    <property type="entry name" value="NAD(P)-bd_dom_sf"/>
</dbReference>
<dbReference type="GO" id="GO:0005737">
    <property type="term" value="C:cytoplasm"/>
    <property type="evidence" value="ECO:0007669"/>
    <property type="project" value="TreeGrafter"/>
</dbReference>
<evidence type="ECO:0000313" key="2">
    <source>
        <dbReference type="EMBL" id="OHT21078.1"/>
    </source>
</evidence>
<keyword evidence="2" id="KW-0456">Lyase</keyword>
<dbReference type="EMBL" id="MIPT01000001">
    <property type="protein sequence ID" value="OHT21078.1"/>
    <property type="molecule type" value="Genomic_DNA"/>
</dbReference>
<dbReference type="GO" id="GO:0042562">
    <property type="term" value="F:hormone binding"/>
    <property type="evidence" value="ECO:0007669"/>
    <property type="project" value="TreeGrafter"/>
</dbReference>
<dbReference type="FunFam" id="3.40.50.720:FF:000311">
    <property type="entry name" value="Ornithine cyclodeaminase"/>
    <property type="match status" value="1"/>
</dbReference>
<dbReference type="PIRSF" id="PIRSF001439">
    <property type="entry name" value="CryM"/>
    <property type="match status" value="1"/>
</dbReference>
<comment type="caution">
    <text evidence="2">The sequence shown here is derived from an EMBL/GenBank/DDBJ whole genome shotgun (WGS) entry which is preliminary data.</text>
</comment>
<evidence type="ECO:0000256" key="1">
    <source>
        <dbReference type="ARBA" id="ARBA00008903"/>
    </source>
</evidence>
<gene>
    <name evidence="2" type="primary">rapL</name>
    <name evidence="2" type="ORF">BHE75_03083</name>
</gene>
<dbReference type="InterPro" id="IPR003462">
    <property type="entry name" value="ODC_Mu_crystall"/>
</dbReference>
<dbReference type="Gene3D" id="3.30.1780.10">
    <property type="entry name" value="ornithine cyclodeaminase, domain 1"/>
    <property type="match status" value="1"/>
</dbReference>
<evidence type="ECO:0000313" key="3">
    <source>
        <dbReference type="Proteomes" id="UP000179467"/>
    </source>
</evidence>
<dbReference type="GO" id="GO:0019752">
    <property type="term" value="P:carboxylic acid metabolic process"/>
    <property type="evidence" value="ECO:0007669"/>
    <property type="project" value="UniProtKB-ARBA"/>
</dbReference>
<dbReference type="SUPFAM" id="SSF51735">
    <property type="entry name" value="NAD(P)-binding Rossmann-fold domains"/>
    <property type="match status" value="1"/>
</dbReference>
<dbReference type="PANTHER" id="PTHR13812">
    <property type="entry name" value="KETIMINE REDUCTASE MU-CRYSTALLIN"/>
    <property type="match status" value="1"/>
</dbReference>
<accession>A0A1S1HG98</accession>
<dbReference type="Gene3D" id="3.40.50.720">
    <property type="entry name" value="NAD(P)-binding Rossmann-like Domain"/>
    <property type="match status" value="1"/>
</dbReference>
<proteinExistence type="inferred from homology"/>
<dbReference type="InterPro" id="IPR023401">
    <property type="entry name" value="ODC_N"/>
</dbReference>
<keyword evidence="3" id="KW-1185">Reference proteome</keyword>
<dbReference type="Pfam" id="PF02423">
    <property type="entry name" value="OCD_Mu_crystall"/>
    <property type="match status" value="1"/>
</dbReference>
<dbReference type="PANTHER" id="PTHR13812:SF19">
    <property type="entry name" value="KETIMINE REDUCTASE MU-CRYSTALLIN"/>
    <property type="match status" value="1"/>
</dbReference>
<comment type="similarity">
    <text evidence="1">Belongs to the ornithine cyclodeaminase/mu-crystallin family.</text>
</comment>
<dbReference type="GO" id="GO:0016491">
    <property type="term" value="F:oxidoreductase activity"/>
    <property type="evidence" value="ECO:0007669"/>
    <property type="project" value="UniProtKB-ARBA"/>
</dbReference>
<dbReference type="AlphaFoldDB" id="A0A1S1HG98"/>